<dbReference type="InterPro" id="IPR037041">
    <property type="entry name" value="Trigger_fac_C_sf"/>
</dbReference>
<dbReference type="Pfam" id="PF00254">
    <property type="entry name" value="FKBP_C"/>
    <property type="match status" value="1"/>
</dbReference>
<dbReference type="Pfam" id="PF05697">
    <property type="entry name" value="Trigger_N"/>
    <property type="match status" value="1"/>
</dbReference>
<dbReference type="SUPFAM" id="SSF54534">
    <property type="entry name" value="FKBP-like"/>
    <property type="match status" value="1"/>
</dbReference>
<dbReference type="InterPro" id="IPR036611">
    <property type="entry name" value="Trigger_fac_ribosome-bd_sf"/>
</dbReference>
<feature type="domain" description="PPIase FKBP-type" evidence="13">
    <location>
        <begin position="161"/>
        <end position="236"/>
    </location>
</feature>
<dbReference type="EMBL" id="SIXC01000014">
    <property type="protein sequence ID" value="TBH78610.1"/>
    <property type="molecule type" value="Genomic_DNA"/>
</dbReference>
<keyword evidence="11" id="KW-0175">Coiled coil</keyword>
<keyword evidence="7 10" id="KW-0143">Chaperone</keyword>
<keyword evidence="17" id="KW-1185">Reference proteome</keyword>
<dbReference type="Gene3D" id="3.10.50.40">
    <property type="match status" value="1"/>
</dbReference>
<feature type="domain" description="Trigger factor ribosome-binding bacterial" evidence="14">
    <location>
        <begin position="1"/>
        <end position="144"/>
    </location>
</feature>
<evidence type="ECO:0000256" key="6">
    <source>
        <dbReference type="ARBA" id="ARBA00023110"/>
    </source>
</evidence>
<sequence length="451" mass="49867">MEYSAEDISPVKKKVVITTGPQEVEAAILGTVALYKTSVQLDGFRKGKAPASVIEQRFHDKIYEEARQDLINVHINDVMQKLGVTPLSGINVDAPQNFERGKEYVYSIEFETLPAVDLPPYEGLEVEQEKVAVDPKEVEDVLTHLRRERSQLVPVEGAGPAVDGQVVTLDFAAFAEDGTPVEGIKAENFDLALGEGQALEEFEALVKTVPYGQQGEGQIHFPDDFLAKDLAGKTVTMKVKVHAIKERKLPELDADFAKSLGKDSVDALRAAITESYTQSRARLSKSAAQKSLLDSMLKMVTFELPPSLVETQMRTLMGDMASRLERQGRSLQALGKSMEELRKELQPQAEELTRAEVLLLSIAKKEGLEVSETEVSTQLYRFALESGEDFKALREEYERSGMIFVLRDRLLADKAMDLVYERAKVTEVEPKPAPTAEPVADTPAEGQDAQA</sequence>
<gene>
    <name evidence="10 16" type="primary">tig</name>
    <name evidence="16" type="ORF">EB812_10335</name>
</gene>
<evidence type="ECO:0000256" key="5">
    <source>
        <dbReference type="ARBA" id="ARBA00022490"/>
    </source>
</evidence>
<proteinExistence type="inferred from homology"/>
<evidence type="ECO:0000256" key="2">
    <source>
        <dbReference type="ARBA" id="ARBA00005464"/>
    </source>
</evidence>
<dbReference type="Proteomes" id="UP000292919">
    <property type="component" value="Unassembled WGS sequence"/>
</dbReference>
<dbReference type="GO" id="GO:0003755">
    <property type="term" value="F:peptidyl-prolyl cis-trans isomerase activity"/>
    <property type="evidence" value="ECO:0007669"/>
    <property type="project" value="UniProtKB-UniRule"/>
</dbReference>
<dbReference type="Gene3D" id="1.10.3120.10">
    <property type="entry name" value="Trigger factor, C-terminal domain"/>
    <property type="match status" value="1"/>
</dbReference>
<name>A0A6H3F9K7_9BACT</name>
<dbReference type="InterPro" id="IPR008881">
    <property type="entry name" value="Trigger_fac_ribosome-bd_bac"/>
</dbReference>
<dbReference type="InterPro" id="IPR005215">
    <property type="entry name" value="Trig_fac"/>
</dbReference>
<comment type="similarity">
    <text evidence="2 10">Belongs to the FKBP-type PPIase family. Tig subfamily.</text>
</comment>
<dbReference type="Pfam" id="PF05698">
    <property type="entry name" value="Trigger_C"/>
    <property type="match status" value="1"/>
</dbReference>
<keyword evidence="5 10" id="KW-0963">Cytoplasm</keyword>
<dbReference type="InterPro" id="IPR046357">
    <property type="entry name" value="PPIase_dom_sf"/>
</dbReference>
<keyword evidence="10" id="KW-0131">Cell cycle</keyword>
<feature type="region of interest" description="Disordered" evidence="12">
    <location>
        <begin position="426"/>
        <end position="451"/>
    </location>
</feature>
<evidence type="ECO:0000256" key="9">
    <source>
        <dbReference type="ARBA" id="ARBA00029986"/>
    </source>
</evidence>
<evidence type="ECO:0000256" key="12">
    <source>
        <dbReference type="SAM" id="MobiDB-lite"/>
    </source>
</evidence>
<dbReference type="NCBIfam" id="TIGR00115">
    <property type="entry name" value="tig"/>
    <property type="match status" value="1"/>
</dbReference>
<dbReference type="RefSeq" id="WP_118229672.1">
    <property type="nucleotide sequence ID" value="NZ_DBFBQU010000240.1"/>
</dbReference>
<comment type="domain">
    <text evidence="10">Consists of 3 domains; the N-terminus binds the ribosome, the middle domain has PPIase activity, while the C-terminus has intrinsic chaperone activity on its own.</text>
</comment>
<comment type="catalytic activity">
    <reaction evidence="1 10">
        <text>[protein]-peptidylproline (omega=180) = [protein]-peptidylproline (omega=0)</text>
        <dbReference type="Rhea" id="RHEA:16237"/>
        <dbReference type="Rhea" id="RHEA-COMP:10747"/>
        <dbReference type="Rhea" id="RHEA-COMP:10748"/>
        <dbReference type="ChEBI" id="CHEBI:83833"/>
        <dbReference type="ChEBI" id="CHEBI:83834"/>
        <dbReference type="EC" id="5.2.1.8"/>
    </reaction>
</comment>
<comment type="subcellular location">
    <subcellularLocation>
        <location evidence="10">Cytoplasm</location>
    </subcellularLocation>
    <text evidence="10">About half TF is bound to the ribosome near the polypeptide exit tunnel while the other half is free in the cytoplasm.</text>
</comment>
<dbReference type="GO" id="GO:0015031">
    <property type="term" value="P:protein transport"/>
    <property type="evidence" value="ECO:0007669"/>
    <property type="project" value="UniProtKB-UniRule"/>
</dbReference>
<reference evidence="16 17" key="1">
    <citation type="submission" date="2018-12" db="EMBL/GenBank/DDBJ databases">
        <title>First genome draft of Desulfovibrio legallis sp. nov.</title>
        <authorList>
            <person name="Ben Dhia O."/>
            <person name="Najjari A."/>
            <person name="Ferjani R."/>
            <person name="Fhoula I."/>
            <person name="Fardeau M.-L."/>
            <person name="Boudabbous A."/>
            <person name="Ouzari H.I."/>
        </authorList>
    </citation>
    <scope>NUCLEOTIDE SEQUENCE [LARGE SCALE GENOMIC DNA]</scope>
    <source>
        <strain evidence="16 17">H1T</strain>
    </source>
</reference>
<dbReference type="InterPro" id="IPR008880">
    <property type="entry name" value="Trigger_fac_C"/>
</dbReference>
<evidence type="ECO:0000313" key="17">
    <source>
        <dbReference type="Proteomes" id="UP000292919"/>
    </source>
</evidence>
<evidence type="ECO:0000256" key="1">
    <source>
        <dbReference type="ARBA" id="ARBA00000971"/>
    </source>
</evidence>
<evidence type="ECO:0000256" key="11">
    <source>
        <dbReference type="SAM" id="Coils"/>
    </source>
</evidence>
<keyword evidence="6 10" id="KW-0697">Rotamase</keyword>
<dbReference type="InterPro" id="IPR001179">
    <property type="entry name" value="PPIase_FKBP_dom"/>
</dbReference>
<evidence type="ECO:0000256" key="7">
    <source>
        <dbReference type="ARBA" id="ARBA00023186"/>
    </source>
</evidence>
<organism evidence="16 17">
    <name type="scientific">Desulfovibrio legallii</name>
    <dbReference type="NCBI Taxonomy" id="571438"/>
    <lineage>
        <taxon>Bacteria</taxon>
        <taxon>Pseudomonadati</taxon>
        <taxon>Thermodesulfobacteriota</taxon>
        <taxon>Desulfovibrionia</taxon>
        <taxon>Desulfovibrionales</taxon>
        <taxon>Desulfovibrionaceae</taxon>
        <taxon>Desulfovibrio</taxon>
    </lineage>
</organism>
<dbReference type="Gene3D" id="3.30.70.1050">
    <property type="entry name" value="Trigger factor ribosome-binding domain"/>
    <property type="match status" value="1"/>
</dbReference>
<feature type="coiled-coil region" evidence="11">
    <location>
        <begin position="324"/>
        <end position="358"/>
    </location>
</feature>
<keyword evidence="8 10" id="KW-0413">Isomerase</keyword>
<accession>A0A6H3F9K7</accession>
<evidence type="ECO:0000259" key="15">
    <source>
        <dbReference type="Pfam" id="PF05698"/>
    </source>
</evidence>
<dbReference type="InterPro" id="IPR027304">
    <property type="entry name" value="Trigger_fact/SurA_dom_sf"/>
</dbReference>
<dbReference type="GO" id="GO:0051301">
    <property type="term" value="P:cell division"/>
    <property type="evidence" value="ECO:0007669"/>
    <property type="project" value="UniProtKB-KW"/>
</dbReference>
<dbReference type="PIRSF" id="PIRSF003095">
    <property type="entry name" value="Trigger_factor"/>
    <property type="match status" value="1"/>
</dbReference>
<dbReference type="SUPFAM" id="SSF109998">
    <property type="entry name" value="Triger factor/SurA peptide-binding domain-like"/>
    <property type="match status" value="1"/>
</dbReference>
<evidence type="ECO:0000313" key="16">
    <source>
        <dbReference type="EMBL" id="TBH78610.1"/>
    </source>
</evidence>
<evidence type="ECO:0000256" key="8">
    <source>
        <dbReference type="ARBA" id="ARBA00023235"/>
    </source>
</evidence>
<evidence type="ECO:0000259" key="13">
    <source>
        <dbReference type="Pfam" id="PF00254"/>
    </source>
</evidence>
<dbReference type="AlphaFoldDB" id="A0A6H3F9K7"/>
<dbReference type="HAMAP" id="MF_00303">
    <property type="entry name" value="Trigger_factor_Tig"/>
    <property type="match status" value="1"/>
</dbReference>
<keyword evidence="10" id="KW-0132">Cell division</keyword>
<evidence type="ECO:0000256" key="10">
    <source>
        <dbReference type="HAMAP-Rule" id="MF_00303"/>
    </source>
</evidence>
<evidence type="ECO:0000259" key="14">
    <source>
        <dbReference type="Pfam" id="PF05697"/>
    </source>
</evidence>
<dbReference type="EC" id="5.2.1.8" evidence="3 10"/>
<comment type="function">
    <text evidence="10">Involved in protein export. Acts as a chaperone by maintaining the newly synthesized protein in an open conformation. Functions as a peptidyl-prolyl cis-trans isomerase.</text>
</comment>
<protein>
    <recommendedName>
        <fullName evidence="4 10">Trigger factor</fullName>
        <shortName evidence="10">TF</shortName>
        <ecNumber evidence="3 10">5.2.1.8</ecNumber>
    </recommendedName>
    <alternativeName>
        <fullName evidence="9 10">PPIase</fullName>
    </alternativeName>
</protein>
<evidence type="ECO:0000256" key="3">
    <source>
        <dbReference type="ARBA" id="ARBA00013194"/>
    </source>
</evidence>
<dbReference type="GO" id="GO:0006457">
    <property type="term" value="P:protein folding"/>
    <property type="evidence" value="ECO:0007669"/>
    <property type="project" value="UniProtKB-UniRule"/>
</dbReference>
<comment type="caution">
    <text evidence="16">The sequence shown here is derived from an EMBL/GenBank/DDBJ whole genome shotgun (WGS) entry which is preliminary data.</text>
</comment>
<feature type="domain" description="Trigger factor C-terminal" evidence="15">
    <location>
        <begin position="264"/>
        <end position="420"/>
    </location>
</feature>
<evidence type="ECO:0000256" key="4">
    <source>
        <dbReference type="ARBA" id="ARBA00016902"/>
    </source>
</evidence>
<dbReference type="SUPFAM" id="SSF102735">
    <property type="entry name" value="Trigger factor ribosome-binding domain"/>
    <property type="match status" value="1"/>
</dbReference>
<dbReference type="GO" id="GO:0005737">
    <property type="term" value="C:cytoplasm"/>
    <property type="evidence" value="ECO:0007669"/>
    <property type="project" value="UniProtKB-SubCell"/>
</dbReference>